<feature type="domain" description="SEC63" evidence="5">
    <location>
        <begin position="5"/>
        <end position="88"/>
    </location>
</feature>
<sequence length="136" mass="15448">MSQPVYESPHFKAYVLLQAHFSRMQLPIDLAKDQETILKRVLNLLSACVDVLSSEGHSNAMEAMELSQMVVQAMWDRYSPLKQIPHFENEVVKAAEEFGIKEVTELQDAMDPTEKPDYEKLVKRLGLDNNQLADAA</sequence>
<evidence type="ECO:0000256" key="1">
    <source>
        <dbReference type="ARBA" id="ARBA00004141"/>
    </source>
</evidence>
<feature type="non-terminal residue" evidence="6">
    <location>
        <position position="136"/>
    </location>
</feature>
<comment type="subcellular location">
    <subcellularLocation>
        <location evidence="1">Membrane</location>
        <topology evidence="1">Multi-pass membrane protein</topology>
    </subcellularLocation>
</comment>
<evidence type="ECO:0000256" key="3">
    <source>
        <dbReference type="ARBA" id="ARBA00022989"/>
    </source>
</evidence>
<keyword evidence="7" id="KW-1185">Reference proteome</keyword>
<dbReference type="EC" id="3.6.4.13" evidence="6"/>
<keyword evidence="6" id="KW-0067">ATP-binding</keyword>
<dbReference type="Gene3D" id="1.10.3380.10">
    <property type="entry name" value="Sec63 N-terminal domain-like domain"/>
    <property type="match status" value="1"/>
</dbReference>
<dbReference type="SUPFAM" id="SSF158702">
    <property type="entry name" value="Sec63 N-terminal domain-like"/>
    <property type="match status" value="1"/>
</dbReference>
<comment type="caution">
    <text evidence="6">The sequence shown here is derived from an EMBL/GenBank/DDBJ whole genome shotgun (WGS) entry which is preliminary data.</text>
</comment>
<reference evidence="6 7" key="1">
    <citation type="submission" date="2023-08" db="EMBL/GenBank/DDBJ databases">
        <title>Black Yeasts Isolated from many extreme environments.</title>
        <authorList>
            <person name="Coleine C."/>
            <person name="Stajich J.E."/>
            <person name="Selbmann L."/>
        </authorList>
    </citation>
    <scope>NUCLEOTIDE SEQUENCE [LARGE SCALE GENOMIC DNA]</scope>
    <source>
        <strain evidence="6 7">CCFEE 536</strain>
    </source>
</reference>
<dbReference type="GO" id="GO:0003724">
    <property type="term" value="F:RNA helicase activity"/>
    <property type="evidence" value="ECO:0007669"/>
    <property type="project" value="UniProtKB-EC"/>
</dbReference>
<keyword evidence="2" id="KW-0812">Transmembrane</keyword>
<evidence type="ECO:0000256" key="2">
    <source>
        <dbReference type="ARBA" id="ARBA00022692"/>
    </source>
</evidence>
<dbReference type="EMBL" id="JAVRRA010003948">
    <property type="protein sequence ID" value="KAK5275904.1"/>
    <property type="molecule type" value="Genomic_DNA"/>
</dbReference>
<dbReference type="InterPro" id="IPR004179">
    <property type="entry name" value="Sec63-dom"/>
</dbReference>
<dbReference type="Proteomes" id="UP001357485">
    <property type="component" value="Unassembled WGS sequence"/>
</dbReference>
<keyword evidence="4" id="KW-0472">Membrane</keyword>
<organism evidence="6 7">
    <name type="scientific">Cryomyces antarcticus</name>
    <dbReference type="NCBI Taxonomy" id="329879"/>
    <lineage>
        <taxon>Eukaryota</taxon>
        <taxon>Fungi</taxon>
        <taxon>Dikarya</taxon>
        <taxon>Ascomycota</taxon>
        <taxon>Pezizomycotina</taxon>
        <taxon>Dothideomycetes</taxon>
        <taxon>Dothideomycetes incertae sedis</taxon>
        <taxon>Cryomyces</taxon>
    </lineage>
</organism>
<dbReference type="Pfam" id="PF02889">
    <property type="entry name" value="Sec63"/>
    <property type="match status" value="1"/>
</dbReference>
<evidence type="ECO:0000256" key="4">
    <source>
        <dbReference type="ARBA" id="ARBA00023136"/>
    </source>
</evidence>
<keyword evidence="3" id="KW-1133">Transmembrane helix</keyword>
<protein>
    <submittedName>
        <fullName evidence="6">Pre-mRNA-splicing helicase BRR2</fullName>
        <ecNumber evidence="6">3.6.4.13</ecNumber>
    </submittedName>
</protein>
<keyword evidence="6" id="KW-0347">Helicase</keyword>
<evidence type="ECO:0000259" key="5">
    <source>
        <dbReference type="Pfam" id="PF02889"/>
    </source>
</evidence>
<dbReference type="PANTHER" id="PTHR24075:SF5">
    <property type="entry name" value="U5 SMALL NUCLEAR RIBONUCLEOPROTEIN 200 KDA HELICASE"/>
    <property type="match status" value="1"/>
</dbReference>
<name>A0ABR0M154_9PEZI</name>
<keyword evidence="6" id="KW-0547">Nucleotide-binding</keyword>
<dbReference type="Gene3D" id="1.10.150.20">
    <property type="entry name" value="5' to 3' exonuclease, C-terminal subdomain"/>
    <property type="match status" value="1"/>
</dbReference>
<evidence type="ECO:0000313" key="6">
    <source>
        <dbReference type="EMBL" id="KAK5275904.1"/>
    </source>
</evidence>
<keyword evidence="6" id="KW-0378">Hydrolase</keyword>
<evidence type="ECO:0000313" key="7">
    <source>
        <dbReference type="Proteomes" id="UP001357485"/>
    </source>
</evidence>
<gene>
    <name evidence="6" type="primary">brr2_4</name>
    <name evidence="6" type="ORF">LTR16_012011</name>
</gene>
<dbReference type="PANTHER" id="PTHR24075">
    <property type="entry name" value="SEC63 DOMAIN-CONTAINING"/>
    <property type="match status" value="1"/>
</dbReference>
<proteinExistence type="predicted"/>
<accession>A0ABR0M154</accession>
<dbReference type="GO" id="GO:0016787">
    <property type="term" value="F:hydrolase activity"/>
    <property type="evidence" value="ECO:0007669"/>
    <property type="project" value="UniProtKB-KW"/>
</dbReference>